<dbReference type="PANTHER" id="PTHR14534">
    <property type="entry name" value="VACUOLAR IMPORT AND DEGRADATION PROTEIN 24"/>
    <property type="match status" value="1"/>
</dbReference>
<evidence type="ECO:0000256" key="1">
    <source>
        <dbReference type="ARBA" id="ARBA00061469"/>
    </source>
</evidence>
<reference evidence="3" key="1">
    <citation type="submission" date="2020-07" db="EMBL/GenBank/DDBJ databases">
        <title>Draft Genome Sequence of a Deep-Sea Yeast, Naganishia (Cryptococcus) liquefaciens strain N6.</title>
        <authorList>
            <person name="Han Y.W."/>
            <person name="Kajitani R."/>
            <person name="Morimoto H."/>
            <person name="Parhat M."/>
            <person name="Tsubouchi H."/>
            <person name="Bakenova O."/>
            <person name="Ogata M."/>
            <person name="Argunhan B."/>
            <person name="Aoki R."/>
            <person name="Kajiwara S."/>
            <person name="Itoh T."/>
            <person name="Iwasaki H."/>
        </authorList>
    </citation>
    <scope>NUCLEOTIDE SEQUENCE</scope>
    <source>
        <strain evidence="3">N6</strain>
    </source>
</reference>
<name>A0A8H3YGC6_9TREE</name>
<dbReference type="Proteomes" id="UP000620104">
    <property type="component" value="Unassembled WGS sequence"/>
</dbReference>
<dbReference type="GO" id="GO:0006623">
    <property type="term" value="P:protein targeting to vacuole"/>
    <property type="evidence" value="ECO:0007669"/>
    <property type="project" value="TreeGrafter"/>
</dbReference>
<feature type="compositionally biased region" description="Polar residues" evidence="2">
    <location>
        <begin position="477"/>
        <end position="494"/>
    </location>
</feature>
<dbReference type="EMBL" id="BLZA01000019">
    <property type="protein sequence ID" value="GHJ86576.1"/>
    <property type="molecule type" value="Genomic_DNA"/>
</dbReference>
<keyword evidence="4" id="KW-1185">Reference proteome</keyword>
<evidence type="ECO:0000313" key="3">
    <source>
        <dbReference type="EMBL" id="GHJ86576.1"/>
    </source>
</evidence>
<dbReference type="PANTHER" id="PTHR14534:SF3">
    <property type="entry name" value="GID COMPLEX SUBUNIT 4 HOMOLOG"/>
    <property type="match status" value="1"/>
</dbReference>
<comment type="caution">
    <text evidence="3">The sequence shown here is derived from an EMBL/GenBank/DDBJ whole genome shotgun (WGS) entry which is preliminary data.</text>
</comment>
<evidence type="ECO:0000256" key="2">
    <source>
        <dbReference type="SAM" id="MobiDB-lite"/>
    </source>
</evidence>
<protein>
    <submittedName>
        <fullName evidence="3">Uncharacterized protein</fullName>
    </submittedName>
</protein>
<dbReference type="InterPro" id="IPR018618">
    <property type="entry name" value="GID4/10-like"/>
</dbReference>
<accession>A0A8H3YGC6</accession>
<comment type="similarity">
    <text evidence="1">Belongs to the GID4/VID24 family.</text>
</comment>
<dbReference type="GO" id="GO:0045721">
    <property type="term" value="P:negative regulation of gluconeogenesis"/>
    <property type="evidence" value="ECO:0007669"/>
    <property type="project" value="TreeGrafter"/>
</dbReference>
<feature type="region of interest" description="Disordered" evidence="2">
    <location>
        <begin position="133"/>
        <end position="235"/>
    </location>
</feature>
<dbReference type="GO" id="GO:0005773">
    <property type="term" value="C:vacuole"/>
    <property type="evidence" value="ECO:0007669"/>
    <property type="project" value="GOC"/>
</dbReference>
<dbReference type="GO" id="GO:0043161">
    <property type="term" value="P:proteasome-mediated ubiquitin-dependent protein catabolic process"/>
    <property type="evidence" value="ECO:0007669"/>
    <property type="project" value="TreeGrafter"/>
</dbReference>
<sequence length="580" mass="62802">MPVMNTSLDEGAGLPADVAMPGTSIDRSTEQQHRTISPGRMPAPADLPQVAESQQTTLDPVQKCLLCLSSLPIPASPASDVAMEHRLSTPRPAFDTIGEALSRAQAEARAFRSLQEHGDDGLTEGREIGQNLLDSDSASTVASEAVGDGRLEQTRADGIEGHSMRVSQEEISVPLRRSTTSSPLRSAPIDITSQSPHARSQSIPLEPSSSQNDILPSLVPSNATEPSSKSAISYIPATPPSHVILDASVRPPDAKLPQSEGDRKPDLQTTADELEEQRIAAEEECGVPNPLLEVGRVKVPSIGRGCLFPGSVFKGKQTSGRSSYEVEVRILDVSFPLSTLSGYLSISHLTETHPQLTTFFSGEIIGSTYGFATGPSFYSAQATEQDDMRHWSRFEHFRKVKGELKRPGLTMRDEGGIFGGQEKGFCFMRWKERFLVPDHKVRDISGASFAGFYYLQLDLDPAPPTVPTRPALHNRRSSQNARQAQARRLSTNAGNGEALAAVQDSHAPVPTSPPPRRLSSYRQSAFSPAGNAKQGYPLPPEPLPVLTGYYFHHVHNSEPFQELSLTWVPPRTGSGSVALR</sequence>
<feature type="compositionally biased region" description="Polar residues" evidence="2">
    <location>
        <begin position="191"/>
        <end position="231"/>
    </location>
</feature>
<dbReference type="Pfam" id="PF09783">
    <property type="entry name" value="Vac_ImportDeg"/>
    <property type="match status" value="1"/>
</dbReference>
<dbReference type="OrthoDB" id="62at2759"/>
<feature type="compositionally biased region" description="Basic and acidic residues" evidence="2">
    <location>
        <begin position="147"/>
        <end position="163"/>
    </location>
</feature>
<proteinExistence type="inferred from homology"/>
<feature type="compositionally biased region" description="Low complexity" evidence="2">
    <location>
        <begin position="174"/>
        <end position="186"/>
    </location>
</feature>
<feature type="region of interest" description="Disordered" evidence="2">
    <location>
        <begin position="1"/>
        <end position="43"/>
    </location>
</feature>
<organism evidence="3 4">
    <name type="scientific">Naganishia liquefaciens</name>
    <dbReference type="NCBI Taxonomy" id="104408"/>
    <lineage>
        <taxon>Eukaryota</taxon>
        <taxon>Fungi</taxon>
        <taxon>Dikarya</taxon>
        <taxon>Basidiomycota</taxon>
        <taxon>Agaricomycotina</taxon>
        <taxon>Tremellomycetes</taxon>
        <taxon>Filobasidiales</taxon>
        <taxon>Filobasidiaceae</taxon>
        <taxon>Naganishia</taxon>
    </lineage>
</organism>
<dbReference type="GO" id="GO:0034657">
    <property type="term" value="C:GID complex"/>
    <property type="evidence" value="ECO:0007669"/>
    <property type="project" value="TreeGrafter"/>
</dbReference>
<gene>
    <name evidence="3" type="ORF">NliqN6_2978</name>
</gene>
<feature type="compositionally biased region" description="Polar residues" evidence="2">
    <location>
        <begin position="133"/>
        <end position="142"/>
    </location>
</feature>
<feature type="region of interest" description="Disordered" evidence="2">
    <location>
        <begin position="465"/>
        <end position="539"/>
    </location>
</feature>
<dbReference type="GO" id="GO:0007039">
    <property type="term" value="P:protein catabolic process in the vacuole"/>
    <property type="evidence" value="ECO:0007669"/>
    <property type="project" value="TreeGrafter"/>
</dbReference>
<evidence type="ECO:0000313" key="4">
    <source>
        <dbReference type="Proteomes" id="UP000620104"/>
    </source>
</evidence>
<dbReference type="AlphaFoldDB" id="A0A8H3YGC6"/>